<sequence length="99" mass="11496">MANRASTQKCPVASSTVRKTSRRAILLHFTPHGSSWLNLAERWFSELTNKKIRRGAHRSVRALEADIRRWIAIWNTDPKPYVWIRTADEILERLAGYPP</sequence>
<protein>
    <recommendedName>
        <fullName evidence="3">Tc1-like transposase DDE domain-containing protein</fullName>
    </recommendedName>
</protein>
<evidence type="ECO:0008006" key="3">
    <source>
        <dbReference type="Google" id="ProtNLM"/>
    </source>
</evidence>
<reference evidence="2" key="1">
    <citation type="journal article" date="2019" name="Int. J. Syst. Evol. Microbiol.">
        <title>The Global Catalogue of Microorganisms (GCM) 10K type strain sequencing project: providing services to taxonomists for standard genome sequencing and annotation.</title>
        <authorList>
            <consortium name="The Broad Institute Genomics Platform"/>
            <consortium name="The Broad Institute Genome Sequencing Center for Infectious Disease"/>
            <person name="Wu L."/>
            <person name="Ma J."/>
        </authorList>
    </citation>
    <scope>NUCLEOTIDE SEQUENCE [LARGE SCALE GENOMIC DNA]</scope>
    <source>
        <strain evidence="2">JCM 18304</strain>
    </source>
</reference>
<name>A0ABP9SBE3_9ACTN</name>
<gene>
    <name evidence="1" type="ORF">GCM10023322_55650</name>
</gene>
<accession>A0ABP9SBE3</accession>
<evidence type="ECO:0000313" key="1">
    <source>
        <dbReference type="EMBL" id="GAA5193496.1"/>
    </source>
</evidence>
<dbReference type="Proteomes" id="UP001501570">
    <property type="component" value="Unassembled WGS sequence"/>
</dbReference>
<organism evidence="1 2">
    <name type="scientific">Rugosimonospora acidiphila</name>
    <dbReference type="NCBI Taxonomy" id="556531"/>
    <lineage>
        <taxon>Bacteria</taxon>
        <taxon>Bacillati</taxon>
        <taxon>Actinomycetota</taxon>
        <taxon>Actinomycetes</taxon>
        <taxon>Micromonosporales</taxon>
        <taxon>Micromonosporaceae</taxon>
        <taxon>Rugosimonospora</taxon>
    </lineage>
</organism>
<proteinExistence type="predicted"/>
<dbReference type="EMBL" id="BAABJQ010000019">
    <property type="protein sequence ID" value="GAA5193496.1"/>
    <property type="molecule type" value="Genomic_DNA"/>
</dbReference>
<comment type="caution">
    <text evidence="1">The sequence shown here is derived from an EMBL/GenBank/DDBJ whole genome shotgun (WGS) entry which is preliminary data.</text>
</comment>
<keyword evidence="2" id="KW-1185">Reference proteome</keyword>
<evidence type="ECO:0000313" key="2">
    <source>
        <dbReference type="Proteomes" id="UP001501570"/>
    </source>
</evidence>